<dbReference type="RefSeq" id="XP_062729023.1">
    <property type="nucleotide sequence ID" value="XM_062872933.1"/>
</dbReference>
<evidence type="ECO:0000313" key="1">
    <source>
        <dbReference type="EMBL" id="KAK4640047.1"/>
    </source>
</evidence>
<protein>
    <submittedName>
        <fullName evidence="1">Uncharacterized protein</fullName>
    </submittedName>
</protein>
<organism evidence="1 2">
    <name type="scientific">Podospora bellae-mahoneyi</name>
    <dbReference type="NCBI Taxonomy" id="2093777"/>
    <lineage>
        <taxon>Eukaryota</taxon>
        <taxon>Fungi</taxon>
        <taxon>Dikarya</taxon>
        <taxon>Ascomycota</taxon>
        <taxon>Pezizomycotina</taxon>
        <taxon>Sordariomycetes</taxon>
        <taxon>Sordariomycetidae</taxon>
        <taxon>Sordariales</taxon>
        <taxon>Podosporaceae</taxon>
        <taxon>Podospora</taxon>
    </lineage>
</organism>
<name>A0ABR0FAS9_9PEZI</name>
<comment type="caution">
    <text evidence="1">The sequence shown here is derived from an EMBL/GenBank/DDBJ whole genome shotgun (WGS) entry which is preliminary data.</text>
</comment>
<dbReference type="GeneID" id="87892270"/>
<evidence type="ECO:0000313" key="2">
    <source>
        <dbReference type="Proteomes" id="UP001322138"/>
    </source>
</evidence>
<proteinExistence type="predicted"/>
<reference evidence="1 2" key="1">
    <citation type="journal article" date="2023" name="bioRxiv">
        <title>High-quality genome assemblies of four members of thePodospora anserinaspecies complex.</title>
        <authorList>
            <person name="Ament-Velasquez S.L."/>
            <person name="Vogan A.A."/>
            <person name="Wallerman O."/>
            <person name="Hartmann F."/>
            <person name="Gautier V."/>
            <person name="Silar P."/>
            <person name="Giraud T."/>
            <person name="Johannesson H."/>
        </authorList>
    </citation>
    <scope>NUCLEOTIDE SEQUENCE [LARGE SCALE GENOMIC DNA]</scope>
    <source>
        <strain evidence="1 2">CBS 112042</strain>
    </source>
</reference>
<keyword evidence="2" id="KW-1185">Reference proteome</keyword>
<dbReference type="Proteomes" id="UP001322138">
    <property type="component" value="Unassembled WGS sequence"/>
</dbReference>
<sequence length="111" mass="12991">MWNITEKEPYQVTRADIKLYHASDLPRLGRFSEALTRLNNQLDSYTTSNDFPFGIWFLLQALVYNCYLHPTTVQALARELLGRSNISIDAFRKFFDWIDYPAPESNPKQSK</sequence>
<gene>
    <name evidence="1" type="ORF">QC761_0087890</name>
</gene>
<dbReference type="EMBL" id="JAFFGZ010000008">
    <property type="protein sequence ID" value="KAK4640047.1"/>
    <property type="molecule type" value="Genomic_DNA"/>
</dbReference>
<accession>A0ABR0FAS9</accession>